<dbReference type="SUPFAM" id="SSF46785">
    <property type="entry name" value="Winged helix' DNA-binding domain"/>
    <property type="match status" value="1"/>
</dbReference>
<evidence type="ECO:0000256" key="3">
    <source>
        <dbReference type="ARBA" id="ARBA00023125"/>
    </source>
</evidence>
<feature type="domain" description="HTH lysR-type" evidence="5">
    <location>
        <begin position="4"/>
        <end position="61"/>
    </location>
</feature>
<dbReference type="InterPro" id="IPR036388">
    <property type="entry name" value="WH-like_DNA-bd_sf"/>
</dbReference>
<accession>A0A7Z7FF87</accession>
<dbReference type="PANTHER" id="PTHR30118:SF15">
    <property type="entry name" value="TRANSCRIPTIONAL REGULATORY PROTEIN"/>
    <property type="match status" value="1"/>
</dbReference>
<name>A0A7Z7FF87_9BURK</name>
<keyword evidence="7" id="KW-1185">Reference proteome</keyword>
<gene>
    <name evidence="6" type="ORF">SAMN04487926_10352</name>
</gene>
<dbReference type="Pfam" id="PF00126">
    <property type="entry name" value="HTH_1"/>
    <property type="match status" value="1"/>
</dbReference>
<dbReference type="CDD" id="cd08459">
    <property type="entry name" value="PBP2_DntR_NahR_LinR_like"/>
    <property type="match status" value="1"/>
</dbReference>
<dbReference type="InterPro" id="IPR050389">
    <property type="entry name" value="LysR-type_TF"/>
</dbReference>
<dbReference type="RefSeq" id="WP_091776318.1">
    <property type="nucleotide sequence ID" value="NZ_FNDI01000003.1"/>
</dbReference>
<comment type="similarity">
    <text evidence="1">Belongs to the LysR transcriptional regulatory family.</text>
</comment>
<dbReference type="AlphaFoldDB" id="A0A7Z7FF87"/>
<evidence type="ECO:0000313" key="7">
    <source>
        <dbReference type="Proteomes" id="UP000198900"/>
    </source>
</evidence>
<evidence type="ECO:0000256" key="1">
    <source>
        <dbReference type="ARBA" id="ARBA00009437"/>
    </source>
</evidence>
<comment type="caution">
    <text evidence="6">The sequence shown here is derived from an EMBL/GenBank/DDBJ whole genome shotgun (WGS) entry which is preliminary data.</text>
</comment>
<evidence type="ECO:0000313" key="6">
    <source>
        <dbReference type="EMBL" id="SDH24636.1"/>
    </source>
</evidence>
<dbReference type="Gene3D" id="3.40.190.10">
    <property type="entry name" value="Periplasmic binding protein-like II"/>
    <property type="match status" value="2"/>
</dbReference>
<sequence>MMDFNIKLITVFTELHRNKSVSITADRLGLTPSSVSMSLARLRTLFHDPLFVRTGSGMEATPRAAEVVLRLQQAVQLLEAALEERPSFDPTESPREFRVATTDLGEVILIPLLMGALARLAPKVTLRVFHVSQDTPRQLQEGDIDLALGCIVNLENGFFQQNIFLESFVGVVRPEHPRIGDSPTLVEYLAEQHVVVSVPGSGHALIETSLERKGIRRTVAVQLPSSLALPTMLVASDLVLTVPKRLGRLFSTVHGLRPFDLPFLLEAIPVKQYWHERFQYDAGLKWLRHVILQTFKSDAMAGVFAYPDETQVRLDCRTPELEKSDG</sequence>
<keyword evidence="3 6" id="KW-0238">DNA-binding</keyword>
<dbReference type="GO" id="GO:0003700">
    <property type="term" value="F:DNA-binding transcription factor activity"/>
    <property type="evidence" value="ECO:0007669"/>
    <property type="project" value="InterPro"/>
</dbReference>
<proteinExistence type="inferred from homology"/>
<dbReference type="GO" id="GO:0003677">
    <property type="term" value="F:DNA binding"/>
    <property type="evidence" value="ECO:0007669"/>
    <property type="project" value="UniProtKB-KW"/>
</dbReference>
<evidence type="ECO:0000256" key="2">
    <source>
        <dbReference type="ARBA" id="ARBA00023015"/>
    </source>
</evidence>
<evidence type="ECO:0000256" key="4">
    <source>
        <dbReference type="ARBA" id="ARBA00023163"/>
    </source>
</evidence>
<dbReference type="Proteomes" id="UP000198900">
    <property type="component" value="Unassembled WGS sequence"/>
</dbReference>
<evidence type="ECO:0000259" key="5">
    <source>
        <dbReference type="PROSITE" id="PS50931"/>
    </source>
</evidence>
<keyword evidence="4" id="KW-0804">Transcription</keyword>
<protein>
    <submittedName>
        <fullName evidence="6">DNA-binding transcriptional regulator, LysR family</fullName>
    </submittedName>
</protein>
<keyword evidence="2" id="KW-0805">Transcription regulation</keyword>
<dbReference type="InterPro" id="IPR005119">
    <property type="entry name" value="LysR_subst-bd"/>
</dbReference>
<dbReference type="InterPro" id="IPR036390">
    <property type="entry name" value="WH_DNA-bd_sf"/>
</dbReference>
<dbReference type="EMBL" id="FNDI01000003">
    <property type="protein sequence ID" value="SDH24636.1"/>
    <property type="molecule type" value="Genomic_DNA"/>
</dbReference>
<dbReference type="Gene3D" id="1.10.10.10">
    <property type="entry name" value="Winged helix-like DNA-binding domain superfamily/Winged helix DNA-binding domain"/>
    <property type="match status" value="1"/>
</dbReference>
<dbReference type="InterPro" id="IPR000847">
    <property type="entry name" value="LysR_HTH_N"/>
</dbReference>
<dbReference type="PROSITE" id="PS50931">
    <property type="entry name" value="HTH_LYSR"/>
    <property type="match status" value="1"/>
</dbReference>
<dbReference type="SUPFAM" id="SSF53850">
    <property type="entry name" value="Periplasmic binding protein-like II"/>
    <property type="match status" value="1"/>
</dbReference>
<dbReference type="PANTHER" id="PTHR30118">
    <property type="entry name" value="HTH-TYPE TRANSCRIPTIONAL REGULATOR LEUO-RELATED"/>
    <property type="match status" value="1"/>
</dbReference>
<organism evidence="6 7">
    <name type="scientific">Paraburkholderia steynii</name>
    <dbReference type="NCBI Taxonomy" id="1245441"/>
    <lineage>
        <taxon>Bacteria</taxon>
        <taxon>Pseudomonadati</taxon>
        <taxon>Pseudomonadota</taxon>
        <taxon>Betaproteobacteria</taxon>
        <taxon>Burkholderiales</taxon>
        <taxon>Burkholderiaceae</taxon>
        <taxon>Paraburkholderia</taxon>
    </lineage>
</organism>
<dbReference type="Pfam" id="PF03466">
    <property type="entry name" value="LysR_substrate"/>
    <property type="match status" value="1"/>
</dbReference>
<reference evidence="6" key="1">
    <citation type="submission" date="2016-10" db="EMBL/GenBank/DDBJ databases">
        <authorList>
            <person name="Varghese N."/>
            <person name="Submissions S."/>
        </authorList>
    </citation>
    <scope>NUCLEOTIDE SEQUENCE [LARGE SCALE GENOMIC DNA]</scope>
    <source>
        <strain evidence="6">YR281</strain>
    </source>
</reference>